<proteinExistence type="predicted"/>
<accession>A0A6A1W518</accession>
<evidence type="ECO:0000313" key="3">
    <source>
        <dbReference type="Proteomes" id="UP000516437"/>
    </source>
</evidence>
<dbReference type="Proteomes" id="UP000516437">
    <property type="component" value="Chromosome 3"/>
</dbReference>
<sequence length="127" mass="14661">MVNVLLHHGKVLNFVRSVYKCGNFSFQGDMDPDYFSVMHMMKPFTKELKYNDINELWCTIGEERLETRLCRLHSNEDVLQIIERLERTTSNDLHVYTVHNKDGLNYFKTVEASSKGAGEGSSKGELL</sequence>
<evidence type="ECO:0000313" key="2">
    <source>
        <dbReference type="EMBL" id="KAB1220235.1"/>
    </source>
</evidence>
<gene>
    <name evidence="2" type="ORF">CJ030_MR3G017059</name>
</gene>
<feature type="domain" description="PB1-like" evidence="1">
    <location>
        <begin position="2"/>
        <end position="99"/>
    </location>
</feature>
<name>A0A6A1W518_9ROSI</name>
<keyword evidence="3" id="KW-1185">Reference proteome</keyword>
<protein>
    <recommendedName>
        <fullName evidence="1">PB1-like domain-containing protein</fullName>
    </recommendedName>
</protein>
<evidence type="ECO:0000259" key="1">
    <source>
        <dbReference type="Pfam" id="PF26130"/>
    </source>
</evidence>
<dbReference type="Pfam" id="PF26130">
    <property type="entry name" value="PB1-like"/>
    <property type="match status" value="1"/>
</dbReference>
<dbReference type="AlphaFoldDB" id="A0A6A1W518"/>
<comment type="caution">
    <text evidence="2">The sequence shown here is derived from an EMBL/GenBank/DDBJ whole genome shotgun (WGS) entry which is preliminary data.</text>
</comment>
<dbReference type="InterPro" id="IPR058594">
    <property type="entry name" value="PB1-like_dom_pln"/>
</dbReference>
<organism evidence="2 3">
    <name type="scientific">Morella rubra</name>
    <name type="common">Chinese bayberry</name>
    <dbReference type="NCBI Taxonomy" id="262757"/>
    <lineage>
        <taxon>Eukaryota</taxon>
        <taxon>Viridiplantae</taxon>
        <taxon>Streptophyta</taxon>
        <taxon>Embryophyta</taxon>
        <taxon>Tracheophyta</taxon>
        <taxon>Spermatophyta</taxon>
        <taxon>Magnoliopsida</taxon>
        <taxon>eudicotyledons</taxon>
        <taxon>Gunneridae</taxon>
        <taxon>Pentapetalae</taxon>
        <taxon>rosids</taxon>
        <taxon>fabids</taxon>
        <taxon>Fagales</taxon>
        <taxon>Myricaceae</taxon>
        <taxon>Morella</taxon>
    </lineage>
</organism>
<dbReference type="EMBL" id="RXIC02000021">
    <property type="protein sequence ID" value="KAB1220235.1"/>
    <property type="molecule type" value="Genomic_DNA"/>
</dbReference>
<reference evidence="2 3" key="1">
    <citation type="journal article" date="2019" name="Plant Biotechnol. J.">
        <title>The red bayberry genome and genetic basis of sex determination.</title>
        <authorList>
            <person name="Jia H.M."/>
            <person name="Jia H.J."/>
            <person name="Cai Q.L."/>
            <person name="Wang Y."/>
            <person name="Zhao H.B."/>
            <person name="Yang W.F."/>
            <person name="Wang G.Y."/>
            <person name="Li Y.H."/>
            <person name="Zhan D.L."/>
            <person name="Shen Y.T."/>
            <person name="Niu Q.F."/>
            <person name="Chang L."/>
            <person name="Qiu J."/>
            <person name="Zhao L."/>
            <person name="Xie H.B."/>
            <person name="Fu W.Y."/>
            <person name="Jin J."/>
            <person name="Li X.W."/>
            <person name="Jiao Y."/>
            <person name="Zhou C.C."/>
            <person name="Tu T."/>
            <person name="Chai C.Y."/>
            <person name="Gao J.L."/>
            <person name="Fan L.J."/>
            <person name="van de Weg E."/>
            <person name="Wang J.Y."/>
            <person name="Gao Z.S."/>
        </authorList>
    </citation>
    <scope>NUCLEOTIDE SEQUENCE [LARGE SCALE GENOMIC DNA]</scope>
    <source>
        <tissue evidence="2">Leaves</tissue>
    </source>
</reference>